<feature type="region of interest" description="Disordered" evidence="1">
    <location>
        <begin position="49"/>
        <end position="80"/>
    </location>
</feature>
<organism evidence="2 3">
    <name type="scientific">Armillaria luteobubalina</name>
    <dbReference type="NCBI Taxonomy" id="153913"/>
    <lineage>
        <taxon>Eukaryota</taxon>
        <taxon>Fungi</taxon>
        <taxon>Dikarya</taxon>
        <taxon>Basidiomycota</taxon>
        <taxon>Agaricomycotina</taxon>
        <taxon>Agaricomycetes</taxon>
        <taxon>Agaricomycetidae</taxon>
        <taxon>Agaricales</taxon>
        <taxon>Marasmiineae</taxon>
        <taxon>Physalacriaceae</taxon>
        <taxon>Armillaria</taxon>
    </lineage>
</organism>
<dbReference type="EMBL" id="JAUEPU010000030">
    <property type="protein sequence ID" value="KAK0492346.1"/>
    <property type="molecule type" value="Genomic_DNA"/>
</dbReference>
<protein>
    <submittedName>
        <fullName evidence="2">Uncharacterized protein</fullName>
    </submittedName>
</protein>
<keyword evidence="3" id="KW-1185">Reference proteome</keyword>
<gene>
    <name evidence="2" type="ORF">EDD18DRAFT_1358011</name>
</gene>
<dbReference type="InterPro" id="IPR041078">
    <property type="entry name" value="Plavaka"/>
</dbReference>
<evidence type="ECO:0000313" key="3">
    <source>
        <dbReference type="Proteomes" id="UP001175228"/>
    </source>
</evidence>
<reference evidence="2" key="1">
    <citation type="submission" date="2023-06" db="EMBL/GenBank/DDBJ databases">
        <authorList>
            <consortium name="Lawrence Berkeley National Laboratory"/>
            <person name="Ahrendt S."/>
            <person name="Sahu N."/>
            <person name="Indic B."/>
            <person name="Wong-Bajracharya J."/>
            <person name="Merenyi Z."/>
            <person name="Ke H.-M."/>
            <person name="Monk M."/>
            <person name="Kocsube S."/>
            <person name="Drula E."/>
            <person name="Lipzen A."/>
            <person name="Balint B."/>
            <person name="Henrissat B."/>
            <person name="Andreopoulos B."/>
            <person name="Martin F.M."/>
            <person name="Harder C.B."/>
            <person name="Rigling D."/>
            <person name="Ford K.L."/>
            <person name="Foster G.D."/>
            <person name="Pangilinan J."/>
            <person name="Papanicolaou A."/>
            <person name="Barry K."/>
            <person name="LaButti K."/>
            <person name="Viragh M."/>
            <person name="Koriabine M."/>
            <person name="Yan M."/>
            <person name="Riley R."/>
            <person name="Champramary S."/>
            <person name="Plett K.L."/>
            <person name="Tsai I.J."/>
            <person name="Slot J."/>
            <person name="Sipos G."/>
            <person name="Plett J."/>
            <person name="Nagy L.G."/>
            <person name="Grigoriev I.V."/>
        </authorList>
    </citation>
    <scope>NUCLEOTIDE SEQUENCE</scope>
    <source>
        <strain evidence="2">HWK02</strain>
    </source>
</reference>
<dbReference type="AlphaFoldDB" id="A0AA39PXP6"/>
<dbReference type="Proteomes" id="UP001175228">
    <property type="component" value="Unassembled WGS sequence"/>
</dbReference>
<sequence>MSCMSSNCSELVSSLPPSSLGLAQTNVRIPSGNDVSTANNEHQLIPDRNPELIHNPALNNDTVGHPDTDNDTAASLPETHEESVHVYHPSSGWPTQIVHFKDYRLSSTFQHVEPPIDTHPWRPFASRCDFELAEFILNAALTKKQMKTLFELLNLEAASNRSTEFNIRSPKDFKEHWDRAVNLITPFEKSTAEFVGMGTGIDPEPSVRASFHWDAVQLSKWNGDAFEKFVDEPWMAQAFWDLQTALPGGAKVFCFIIYADKTRLSSFGIAQAYPVVACCGNLPIKIQNRNGVSGGRVVRWLPVIKEEAKFKKKVYYIDFKHRVWHAAFKYIIEPLNFIVLIRGINGLKPCVICLVPKLEQYNLDIRYELWTKHQTQEILADAAAIPTKGAQNKFLSGFGLRNIENVFWNIEECDPFRSLSFDPLHAHNNGLFGDHLRGELVSRIGALGRESVGQADNQIKLFPRWRNLYHFESGFMAVHFADGTKYEDLSKHIMFVTHNILTEDNDEHGYHLLKCVRSYVELHMYAGFNLHTEHSIQAIWDELLKFSVLIREYEQLTRSTDPGAKLWNFPKVHSHQHMVDDILWKGVMLNYNMKPNEKMHGPLKDAYRLRTNFKDIAEQILRVDSWCNAASFICQQIDLHKEQLKTPDNDDDMQSFPSAVTKHINELEEDTSKVSEYSGKVTLHGHHGKGGGVFKIREIRDLRADDPAFHGFRTHLSEFMIQQFRKYPNIIPKVDREKVSFKSFKPDEEIQLYGLLKVNYENMIDWTTSTDYLQCSLNFYNHP</sequence>
<evidence type="ECO:0000256" key="1">
    <source>
        <dbReference type="SAM" id="MobiDB-lite"/>
    </source>
</evidence>
<dbReference type="Pfam" id="PF18759">
    <property type="entry name" value="Plavaka"/>
    <property type="match status" value="1"/>
</dbReference>
<proteinExistence type="predicted"/>
<accession>A0AA39PXP6</accession>
<evidence type="ECO:0000313" key="2">
    <source>
        <dbReference type="EMBL" id="KAK0492346.1"/>
    </source>
</evidence>
<name>A0AA39PXP6_9AGAR</name>
<comment type="caution">
    <text evidence="2">The sequence shown here is derived from an EMBL/GenBank/DDBJ whole genome shotgun (WGS) entry which is preliminary data.</text>
</comment>